<name>A0A8H7VGM5_9FUNG</name>
<evidence type="ECO:0000313" key="1">
    <source>
        <dbReference type="EMBL" id="KAG2215753.1"/>
    </source>
</evidence>
<reference evidence="1 2" key="1">
    <citation type="submission" date="2020-12" db="EMBL/GenBank/DDBJ databases">
        <title>Metabolic potential, ecology and presence of endohyphal bacteria is reflected in genomic diversity of Mucoromycotina.</title>
        <authorList>
            <person name="Muszewska A."/>
            <person name="Okrasinska A."/>
            <person name="Steczkiewicz K."/>
            <person name="Drgas O."/>
            <person name="Orlowska M."/>
            <person name="Perlinska-Lenart U."/>
            <person name="Aleksandrzak-Piekarczyk T."/>
            <person name="Szatraj K."/>
            <person name="Zielenkiewicz U."/>
            <person name="Pilsyk S."/>
            <person name="Malc E."/>
            <person name="Mieczkowski P."/>
            <person name="Kruszewska J.S."/>
            <person name="Biernat P."/>
            <person name="Pawlowska J."/>
        </authorList>
    </citation>
    <scope>NUCLEOTIDE SEQUENCE [LARGE SCALE GENOMIC DNA]</scope>
    <source>
        <strain evidence="1 2">CBS 142.35</strain>
    </source>
</reference>
<dbReference type="EMBL" id="JAEPRB010000490">
    <property type="protein sequence ID" value="KAG2215753.1"/>
    <property type="molecule type" value="Genomic_DNA"/>
</dbReference>
<protein>
    <submittedName>
        <fullName evidence="1">Uncharacterized protein</fullName>
    </submittedName>
</protein>
<evidence type="ECO:0000313" key="2">
    <source>
        <dbReference type="Proteomes" id="UP000646827"/>
    </source>
</evidence>
<comment type="caution">
    <text evidence="1">The sequence shown here is derived from an EMBL/GenBank/DDBJ whole genome shotgun (WGS) entry which is preliminary data.</text>
</comment>
<proteinExistence type="predicted"/>
<dbReference type="Proteomes" id="UP000646827">
    <property type="component" value="Unassembled WGS sequence"/>
</dbReference>
<dbReference type="AlphaFoldDB" id="A0A8H7VGM5"/>
<gene>
    <name evidence="1" type="ORF">INT45_005210</name>
</gene>
<accession>A0A8H7VGM5</accession>
<keyword evidence="2" id="KW-1185">Reference proteome</keyword>
<sequence>MECIITLLKELEQVLKDLSPIQLQRHNADNLWGKFLNACANIAVIDDNDEEENHTFRGITQNEDQALCKQL</sequence>
<organism evidence="1 2">
    <name type="scientific">Circinella minor</name>
    <dbReference type="NCBI Taxonomy" id="1195481"/>
    <lineage>
        <taxon>Eukaryota</taxon>
        <taxon>Fungi</taxon>
        <taxon>Fungi incertae sedis</taxon>
        <taxon>Mucoromycota</taxon>
        <taxon>Mucoromycotina</taxon>
        <taxon>Mucoromycetes</taxon>
        <taxon>Mucorales</taxon>
        <taxon>Lichtheimiaceae</taxon>
        <taxon>Circinella</taxon>
    </lineage>
</organism>